<evidence type="ECO:0000313" key="3">
    <source>
        <dbReference type="EMBL" id="MBD8066078.1"/>
    </source>
</evidence>
<dbReference type="PANTHER" id="PTHR36505">
    <property type="entry name" value="BLR1072 PROTEIN"/>
    <property type="match status" value="1"/>
</dbReference>
<dbReference type="AlphaFoldDB" id="A0A927ITQ9"/>
<dbReference type="InterPro" id="IPR027275">
    <property type="entry name" value="PRC-brl_dom"/>
</dbReference>
<dbReference type="Proteomes" id="UP000654108">
    <property type="component" value="Unassembled WGS sequence"/>
</dbReference>
<evidence type="ECO:0000259" key="2">
    <source>
        <dbReference type="Pfam" id="PF05239"/>
    </source>
</evidence>
<proteinExistence type="predicted"/>
<feature type="domain" description="PRC-barrel" evidence="2">
    <location>
        <begin position="42"/>
        <end position="99"/>
    </location>
</feature>
<comment type="caution">
    <text evidence="3">The sequence shown here is derived from an EMBL/GenBank/DDBJ whole genome shotgun (WGS) entry which is preliminary data.</text>
</comment>
<dbReference type="Pfam" id="PF05239">
    <property type="entry name" value="PRC"/>
    <property type="match status" value="2"/>
</dbReference>
<sequence>MKAYAIAFSSVALLAWQTPLAAQPTRYEACTTGISVEGLIDDLDVYGPGADPVGETEDLIIDDSGRVLALRAELGGFMGLGETHVSLPWRTVEVGETWVRSLALAEGVEGLTPLSDQALVQELVGSGNSETAHAYRASELIGDFVRTADGDDGFANLGVVDDLLIDKDLVKAVIIAPDAGLGFAEKYAVPFDDYLKGGWTPASTAFDLAFQQNEVEQIEAFDC</sequence>
<feature type="signal peptide" evidence="1">
    <location>
        <begin position="1"/>
        <end position="21"/>
    </location>
</feature>
<evidence type="ECO:0000313" key="4">
    <source>
        <dbReference type="Proteomes" id="UP000654108"/>
    </source>
</evidence>
<dbReference type="SUPFAM" id="SSF50346">
    <property type="entry name" value="PRC-barrel domain"/>
    <property type="match status" value="1"/>
</dbReference>
<gene>
    <name evidence="3" type="ORF">IC608_11405</name>
</gene>
<evidence type="ECO:0000256" key="1">
    <source>
        <dbReference type="SAM" id="SignalP"/>
    </source>
</evidence>
<organism evidence="3 4">
    <name type="scientific">Devosia oryzisoli</name>
    <dbReference type="NCBI Taxonomy" id="2774138"/>
    <lineage>
        <taxon>Bacteria</taxon>
        <taxon>Pseudomonadati</taxon>
        <taxon>Pseudomonadota</taxon>
        <taxon>Alphaproteobacteria</taxon>
        <taxon>Hyphomicrobiales</taxon>
        <taxon>Devosiaceae</taxon>
        <taxon>Devosia</taxon>
    </lineage>
</organism>
<keyword evidence="4" id="KW-1185">Reference proteome</keyword>
<feature type="domain" description="PRC-barrel" evidence="2">
    <location>
        <begin position="134"/>
        <end position="196"/>
    </location>
</feature>
<dbReference type="Gene3D" id="2.30.30.240">
    <property type="entry name" value="PRC-barrel domain"/>
    <property type="match status" value="2"/>
</dbReference>
<dbReference type="PANTHER" id="PTHR36505:SF1">
    <property type="entry name" value="BLR1072 PROTEIN"/>
    <property type="match status" value="1"/>
</dbReference>
<reference evidence="3" key="1">
    <citation type="submission" date="2020-09" db="EMBL/GenBank/DDBJ databases">
        <title>Genome seq and assembly of Devosia sp.</title>
        <authorList>
            <person name="Chhetri G."/>
        </authorList>
    </citation>
    <scope>NUCLEOTIDE SEQUENCE</scope>
    <source>
        <strain evidence="3">PTR5</strain>
    </source>
</reference>
<feature type="chain" id="PRO_5037756256" evidence="1">
    <location>
        <begin position="22"/>
        <end position="223"/>
    </location>
</feature>
<dbReference type="RefSeq" id="WP_191775501.1">
    <property type="nucleotide sequence ID" value="NZ_JACYFU010000003.1"/>
</dbReference>
<name>A0A927ITQ9_9HYPH</name>
<dbReference type="InterPro" id="IPR011033">
    <property type="entry name" value="PRC_barrel-like_sf"/>
</dbReference>
<protein>
    <submittedName>
        <fullName evidence="3">PRC-barrel domain-containing protein</fullName>
    </submittedName>
</protein>
<accession>A0A927ITQ9</accession>
<keyword evidence="1" id="KW-0732">Signal</keyword>
<dbReference type="EMBL" id="JACYFU010000003">
    <property type="protein sequence ID" value="MBD8066078.1"/>
    <property type="molecule type" value="Genomic_DNA"/>
</dbReference>